<dbReference type="VEuPathDB" id="VectorBase:GPPI003953"/>
<reference evidence="2" key="1">
    <citation type="submission" date="2015-01" db="EMBL/GenBank/DDBJ databases">
        <authorList>
            <person name="Aksoy S."/>
            <person name="Warren W."/>
            <person name="Wilson R.K."/>
        </authorList>
    </citation>
    <scope>NUCLEOTIDE SEQUENCE [LARGE SCALE GENOMIC DNA]</scope>
    <source>
        <strain evidence="2">IAEA</strain>
    </source>
</reference>
<evidence type="ECO:0000313" key="2">
    <source>
        <dbReference type="Proteomes" id="UP000092460"/>
    </source>
</evidence>
<sequence length="148" mass="16546">MQKPETDSLRNDYHILTIAVNDILTFLTTYEQSNYCKIFVIYWLLTLPRSSFVGGVAGSGELSPPSRTTINSSSLCFSDELAEDSDRVALVNSLSIPIRFAWPDYVGYLALPKTFAIVCFPPPDVVSVYAAQHFELPRPYPNDGNVLY</sequence>
<organism evidence="1 2">
    <name type="scientific">Glossina palpalis gambiensis</name>
    <dbReference type="NCBI Taxonomy" id="67801"/>
    <lineage>
        <taxon>Eukaryota</taxon>
        <taxon>Metazoa</taxon>
        <taxon>Ecdysozoa</taxon>
        <taxon>Arthropoda</taxon>
        <taxon>Hexapoda</taxon>
        <taxon>Insecta</taxon>
        <taxon>Pterygota</taxon>
        <taxon>Neoptera</taxon>
        <taxon>Endopterygota</taxon>
        <taxon>Diptera</taxon>
        <taxon>Brachycera</taxon>
        <taxon>Muscomorpha</taxon>
        <taxon>Hippoboscoidea</taxon>
        <taxon>Glossinidae</taxon>
        <taxon>Glossina</taxon>
    </lineage>
</organism>
<dbReference type="AlphaFoldDB" id="A0A1B0API3"/>
<proteinExistence type="predicted"/>
<protein>
    <submittedName>
        <fullName evidence="1">Uncharacterized protein</fullName>
    </submittedName>
</protein>
<dbReference type="Proteomes" id="UP000092460">
    <property type="component" value="Unassembled WGS sequence"/>
</dbReference>
<dbReference type="EMBL" id="JXJN01001440">
    <property type="status" value="NOT_ANNOTATED_CDS"/>
    <property type="molecule type" value="Genomic_DNA"/>
</dbReference>
<dbReference type="EnsemblMetazoa" id="GPPI003953-RA">
    <property type="protein sequence ID" value="GPPI003953-PA"/>
    <property type="gene ID" value="GPPI003953"/>
</dbReference>
<keyword evidence="2" id="KW-1185">Reference proteome</keyword>
<dbReference type="EMBL" id="JXJN01001441">
    <property type="status" value="NOT_ANNOTATED_CDS"/>
    <property type="molecule type" value="Genomic_DNA"/>
</dbReference>
<evidence type="ECO:0000313" key="1">
    <source>
        <dbReference type="EnsemblMetazoa" id="GPPI003953-PA"/>
    </source>
</evidence>
<name>A0A1B0API3_9MUSC</name>
<accession>A0A1B0API3</accession>
<reference evidence="1" key="2">
    <citation type="submission" date="2020-05" db="UniProtKB">
        <authorList>
            <consortium name="EnsemblMetazoa"/>
        </authorList>
    </citation>
    <scope>IDENTIFICATION</scope>
    <source>
        <strain evidence="1">IAEA</strain>
    </source>
</reference>